<dbReference type="RefSeq" id="WP_279679362.1">
    <property type="nucleotide sequence ID" value="NZ_JAOCCL010000065.1"/>
</dbReference>
<dbReference type="Pfam" id="PF23840">
    <property type="entry name" value="Phage_tail_terminator"/>
    <property type="match status" value="1"/>
</dbReference>
<evidence type="ECO:0000313" key="1">
    <source>
        <dbReference type="EMBL" id="MDH0827887.1"/>
    </source>
</evidence>
<dbReference type="AlphaFoldDB" id="A0AA42SFK4"/>
<protein>
    <submittedName>
        <fullName evidence="1">Uncharacterized protein</fullName>
    </submittedName>
</protein>
<name>A0AA42SFK4_ACIJO</name>
<organism evidence="1 2">
    <name type="scientific">Acinetobacter johnsonii</name>
    <dbReference type="NCBI Taxonomy" id="40214"/>
    <lineage>
        <taxon>Bacteria</taxon>
        <taxon>Pseudomonadati</taxon>
        <taxon>Pseudomonadota</taxon>
        <taxon>Gammaproteobacteria</taxon>
        <taxon>Moraxellales</taxon>
        <taxon>Moraxellaceae</taxon>
        <taxon>Acinetobacter</taxon>
    </lineage>
</organism>
<reference evidence="1" key="1">
    <citation type="submission" date="2022-09" db="EMBL/GenBank/DDBJ databases">
        <title>Intensive care unit water sources are persistently colonized with multi-drug resistant bacteria and are the site of extensive horizontal gene transfer of antibiotic resistance genes.</title>
        <authorList>
            <person name="Diorio-Toth L."/>
        </authorList>
    </citation>
    <scope>NUCLEOTIDE SEQUENCE</scope>
    <source>
        <strain evidence="1">GD03885</strain>
    </source>
</reference>
<accession>A0AA42SFK4</accession>
<evidence type="ECO:0000313" key="2">
    <source>
        <dbReference type="Proteomes" id="UP001160116"/>
    </source>
</evidence>
<comment type="caution">
    <text evidence="1">The sequence shown here is derived from an EMBL/GenBank/DDBJ whole genome shotgun (WGS) entry which is preliminary data.</text>
</comment>
<dbReference type="EMBL" id="JAOCCL010000065">
    <property type="protein sequence ID" value="MDH0827887.1"/>
    <property type="molecule type" value="Genomic_DNA"/>
</dbReference>
<gene>
    <name evidence="1" type="ORF">N5C97_15655</name>
</gene>
<dbReference type="InterPro" id="IPR056912">
    <property type="entry name" value="Phage_JBD30_tail_term-like"/>
</dbReference>
<dbReference type="Proteomes" id="UP001160116">
    <property type="component" value="Unassembled WGS sequence"/>
</dbReference>
<sequence length="146" mass="16386">MSESYFALEPVIVKALQDNIPEIKTIHTPFNIEEMLGITNEEVALSVIYFDDRVAGNAGQGQVSTIYQQWLVVLSVREASSQLQQTNAIRELAAPHIQKVLKVMSGLDPEIAGFDVFKRTNSPVRSGGQTSHFYFPMMFECLMFNN</sequence>
<proteinExistence type="predicted"/>